<evidence type="ECO:0000256" key="1">
    <source>
        <dbReference type="ARBA" id="ARBA00004123"/>
    </source>
</evidence>
<dbReference type="InterPro" id="IPR013929">
    <property type="entry name" value="RPAP1_C"/>
</dbReference>
<dbReference type="InterPro" id="IPR013930">
    <property type="entry name" value="RPAP1_N"/>
</dbReference>
<accession>A0A067MN71</accession>
<dbReference type="HOGENOM" id="CLU_006940_0_0_1"/>
<feature type="region of interest" description="Disordered" evidence="5">
    <location>
        <begin position="1"/>
        <end position="260"/>
    </location>
</feature>
<evidence type="ECO:0000256" key="4">
    <source>
        <dbReference type="ARBA" id="ARBA00023242"/>
    </source>
</evidence>
<organism evidence="9 10">
    <name type="scientific">Botryobasidium botryosum (strain FD-172 SS1)</name>
    <dbReference type="NCBI Taxonomy" id="930990"/>
    <lineage>
        <taxon>Eukaryota</taxon>
        <taxon>Fungi</taxon>
        <taxon>Dikarya</taxon>
        <taxon>Basidiomycota</taxon>
        <taxon>Agaricomycotina</taxon>
        <taxon>Agaricomycetes</taxon>
        <taxon>Cantharellales</taxon>
        <taxon>Botryobasidiaceae</taxon>
        <taxon>Botryobasidium</taxon>
    </lineage>
</organism>
<evidence type="ECO:0000256" key="3">
    <source>
        <dbReference type="ARBA" id="ARBA00023163"/>
    </source>
</evidence>
<keyword evidence="4" id="KW-0539">Nucleus</keyword>
<feature type="compositionally biased region" description="Basic and acidic residues" evidence="5">
    <location>
        <begin position="122"/>
        <end position="135"/>
    </location>
</feature>
<dbReference type="EMBL" id="KL198029">
    <property type="protein sequence ID" value="KDQ16170.1"/>
    <property type="molecule type" value="Genomic_DNA"/>
</dbReference>
<evidence type="ECO:0000259" key="6">
    <source>
        <dbReference type="Pfam" id="PF08620"/>
    </source>
</evidence>
<name>A0A067MN71_BOTB1</name>
<dbReference type="STRING" id="930990.A0A067MN71"/>
<gene>
    <name evidence="9" type="ORF">BOTBODRAFT_173437</name>
</gene>
<sequence length="1289" mass="141433">MAPTTAADPKTGFPRAQHRLSKKSKSAFLRAREEEGKNLNLRDGQTPTVGSTQDSALLLGSTHADNHAENDHTHEEGEEEAWKSQMSRENARRIAEMTDEEREQERTEILERFGPGIGDLLRNLKEARSTARKESSTSSEPTIRTKPPNISIPQSPSRSASPVSILSRPGTPNRATSPNGKGPRKLRFANVTPSDVYVYESQPSSPRRVLALLPPPTPDEEGVEKLTWKAPSATLTPASSSTPSEPSSNNEEPEEGTPEYIRRRYFPSASSNEPSLAWMAMPKPSAPSSKPPAGSPDSQSSSIRYDLTGAPIPLHLHDTLPSHLGLHHHAGDAAGYTLADLLLLARSTVPAQRAIMFSVLAGVVRGLRDGWKSAEEVALKESEKQDMRARILTIAAEAIGEPGSVGARAVEVVWEILVQSDKDALSHHLPPVDLGDADVTTAEDTDLPNDLISTLPLRHLLPIIAGRFSTPNLPVTSLTQLLQIVHRLALHSPTTADAIISTPNLIPSLLDYFLSSGQGRPDPMAIRIITAIAHVSKANALAIIEQGIPDVFLRFISMLPPTSMYPVEVATSLLVETLAFYNVLAKYGLYCIIATTAAQPLSALASYVVSNTSSSPALVTAWLKLIETWVVCARDPHRTTPEHEILWSQIVAWGWADDLFAIRDALSTQSEGDLIEVWPALWNAVAAWLEGAVVNGIRNGEQERATVIDKMNDGFEGGVERAAVAHSVQTLRETLPGWQVKDTTPRREWLEKLFVLSRHTTLVHAALRLCVACTNRNPSTSTSALTIPLSSSDLLDLCYTLIMHPFWSYAHTASPGPGYAYAFLRPVTAFLTWSLRFGSLSCVTLADQRKWLSLAARTLTRLFPGDEELAEWILREMAKIITDDLISGSWGWGITDEVWKKGGMEVIVPFLVHSLHPEPQIGDDDQEKVYVASYTTTTQSIASATTQMLPPSSIFSSSNPDASYGLPLPADWAFTPLNYLLRSGSSKVFATLPPDWDASEVDITRATLVMTRVIHEVLGSYPNSMGREEIVLGCMKVFMLEHGQPHSDSADEVFRDSSVSSLMSSLVSSFTISSQSTPRTASRTLEAAARRFLGASTPFYQFYTDFLELYDAISFSYPLFASLLIPPLAMQYAIDYRKLIWSDHPHVLRTLRTKAGDIIAGGVVEFLWPVEAEAEMLGAYIRALVSGSAHEFLRFVALHHVACNIWPDLGRDGQEKSEERAKKMLVALVTQGSNDAVREIVLYNQKEGQGVLAPMCFETEGRGWKAERLRWITGWAAASLKERLAPLLQ</sequence>
<evidence type="ECO:0000259" key="8">
    <source>
        <dbReference type="Pfam" id="PF25766"/>
    </source>
</evidence>
<evidence type="ECO:0000259" key="7">
    <source>
        <dbReference type="Pfam" id="PF08621"/>
    </source>
</evidence>
<feature type="compositionally biased region" description="Low complexity" evidence="5">
    <location>
        <begin position="230"/>
        <end position="250"/>
    </location>
</feature>
<feature type="region of interest" description="Disordered" evidence="5">
    <location>
        <begin position="276"/>
        <end position="304"/>
    </location>
</feature>
<evidence type="ECO:0008006" key="11">
    <source>
        <dbReference type="Google" id="ProtNLM"/>
    </source>
</evidence>
<feature type="compositionally biased region" description="Basic residues" evidence="5">
    <location>
        <begin position="16"/>
        <end position="25"/>
    </location>
</feature>
<feature type="compositionally biased region" description="Basic and acidic residues" evidence="5">
    <location>
        <begin position="64"/>
        <end position="75"/>
    </location>
</feature>
<dbReference type="PANTHER" id="PTHR21483:SF18">
    <property type="entry name" value="RNA POLYMERASE II-ASSOCIATED PROTEIN 1"/>
    <property type="match status" value="1"/>
</dbReference>
<protein>
    <recommendedName>
        <fullName evidence="11">RNA polymerase II-associated protein 1 C-terminal domain-containing protein</fullName>
    </recommendedName>
</protein>
<dbReference type="Proteomes" id="UP000027195">
    <property type="component" value="Unassembled WGS sequence"/>
</dbReference>
<feature type="domain" description="RPAP1/MINIYO-like TPR repeats" evidence="8">
    <location>
        <begin position="996"/>
        <end position="1201"/>
    </location>
</feature>
<feature type="domain" description="RPAP1 C-terminal" evidence="6">
    <location>
        <begin position="302"/>
        <end position="365"/>
    </location>
</feature>
<comment type="subcellular location">
    <subcellularLocation>
        <location evidence="1">Nucleus</location>
    </subcellularLocation>
</comment>
<evidence type="ECO:0000313" key="10">
    <source>
        <dbReference type="Proteomes" id="UP000027195"/>
    </source>
</evidence>
<evidence type="ECO:0000256" key="2">
    <source>
        <dbReference type="ARBA" id="ARBA00009953"/>
    </source>
</evidence>
<dbReference type="Pfam" id="PF25766">
    <property type="entry name" value="TPR_RPAP1"/>
    <property type="match status" value="1"/>
</dbReference>
<dbReference type="InParanoid" id="A0A067MN71"/>
<comment type="similarity">
    <text evidence="2">Belongs to the RPAP1 family.</text>
</comment>
<dbReference type="InterPro" id="IPR057989">
    <property type="entry name" value="TPR_RPAP1/MINIYO-like"/>
</dbReference>
<feature type="compositionally biased region" description="Polar residues" evidence="5">
    <location>
        <begin position="43"/>
        <end position="55"/>
    </location>
</feature>
<evidence type="ECO:0000256" key="5">
    <source>
        <dbReference type="SAM" id="MobiDB-lite"/>
    </source>
</evidence>
<dbReference type="PANTHER" id="PTHR21483">
    <property type="entry name" value="RNA POLYMERASE II-ASSOCIATED PROTEIN 1"/>
    <property type="match status" value="1"/>
</dbReference>
<dbReference type="GO" id="GO:0006366">
    <property type="term" value="P:transcription by RNA polymerase II"/>
    <property type="evidence" value="ECO:0007669"/>
    <property type="project" value="InterPro"/>
</dbReference>
<keyword evidence="10" id="KW-1185">Reference proteome</keyword>
<dbReference type="Pfam" id="PF08620">
    <property type="entry name" value="RPAP1_C"/>
    <property type="match status" value="1"/>
</dbReference>
<dbReference type="OrthoDB" id="348201at2759"/>
<evidence type="ECO:0000313" key="9">
    <source>
        <dbReference type="EMBL" id="KDQ16170.1"/>
    </source>
</evidence>
<feature type="compositionally biased region" description="Polar residues" evidence="5">
    <location>
        <begin position="151"/>
        <end position="164"/>
    </location>
</feature>
<proteinExistence type="inferred from homology"/>
<dbReference type="Pfam" id="PF08621">
    <property type="entry name" value="RPAP1_N"/>
    <property type="match status" value="1"/>
</dbReference>
<feature type="domain" description="RPAP1 N-terminal" evidence="7">
    <location>
        <begin position="87"/>
        <end position="125"/>
    </location>
</feature>
<keyword evidence="3" id="KW-0804">Transcription</keyword>
<dbReference type="InterPro" id="IPR039913">
    <property type="entry name" value="RPAP1/Rba50"/>
</dbReference>
<reference evidence="10" key="1">
    <citation type="journal article" date="2014" name="Proc. Natl. Acad. Sci. U.S.A.">
        <title>Extensive sampling of basidiomycete genomes demonstrates inadequacy of the white-rot/brown-rot paradigm for wood decay fungi.</title>
        <authorList>
            <person name="Riley R."/>
            <person name="Salamov A.A."/>
            <person name="Brown D.W."/>
            <person name="Nagy L.G."/>
            <person name="Floudas D."/>
            <person name="Held B.W."/>
            <person name="Levasseur A."/>
            <person name="Lombard V."/>
            <person name="Morin E."/>
            <person name="Otillar R."/>
            <person name="Lindquist E.A."/>
            <person name="Sun H."/>
            <person name="LaButti K.M."/>
            <person name="Schmutz J."/>
            <person name="Jabbour D."/>
            <person name="Luo H."/>
            <person name="Baker S.E."/>
            <person name="Pisabarro A.G."/>
            <person name="Walton J.D."/>
            <person name="Blanchette R.A."/>
            <person name="Henrissat B."/>
            <person name="Martin F."/>
            <person name="Cullen D."/>
            <person name="Hibbett D.S."/>
            <person name="Grigoriev I.V."/>
        </authorList>
    </citation>
    <scope>NUCLEOTIDE SEQUENCE [LARGE SCALE GENOMIC DNA]</scope>
    <source>
        <strain evidence="10">FD-172 SS1</strain>
    </source>
</reference>